<evidence type="ECO:0000313" key="14">
    <source>
        <dbReference type="Proteomes" id="UP001595807"/>
    </source>
</evidence>
<evidence type="ECO:0000259" key="12">
    <source>
        <dbReference type="Pfam" id="PF09211"/>
    </source>
</evidence>
<keyword evidence="3 10" id="KW-0732">Signal</keyword>
<dbReference type="InterPro" id="IPR018044">
    <property type="entry name" value="Peptidase_S11"/>
</dbReference>
<dbReference type="InterPro" id="IPR001967">
    <property type="entry name" value="Peptidase_S11_N"/>
</dbReference>
<proteinExistence type="inferred from homology"/>
<sequence>MKKWSSLLVCMAMMLVQPVVLADELMDITRAAGYEVSDVNRPKASIVIEGITGEILWQDNIDEQRDPASMSKAMTLYMVYEAMEQGLFSEDTVVTATPTDQAIGSIYEISNNKIIAGVDYTVSELITMTIVPSSNVTTLMLARLIEPDPDVFLDRMNAKAEELGMSNTTWNTATGAIASAFQGYYAPTRYDNSLPNQTTARDLGTLIYQFTTKYPQVLEHSQGTFVTVKAGTPYEETFQSYNHSMPEDPSYGLEGVNGFKTGSSPSAGFNCIVTADRDGQKRIAIIMGVGDWSDQNGEYYRHPFVNALLEKSYTDYQYGLVAKAGEQEIDGKTYELNTDFYGVSSKESQPSLQVTDGQLSVANGLETLNATIKDGTKIEEKPANVVEAVKSIVKKPGNKKAWYHLLYDKGLVLIPLFGILALLVVLERKSQQKRKEKRQRP</sequence>
<evidence type="ECO:0000256" key="6">
    <source>
        <dbReference type="ARBA" id="ARBA00022984"/>
    </source>
</evidence>
<evidence type="ECO:0000256" key="2">
    <source>
        <dbReference type="ARBA" id="ARBA00007164"/>
    </source>
</evidence>
<evidence type="ECO:0000256" key="9">
    <source>
        <dbReference type="SAM" id="Phobius"/>
    </source>
</evidence>
<keyword evidence="5" id="KW-0133">Cell shape</keyword>
<evidence type="ECO:0000256" key="7">
    <source>
        <dbReference type="ARBA" id="ARBA00023316"/>
    </source>
</evidence>
<feature type="transmembrane region" description="Helical" evidence="9">
    <location>
        <begin position="401"/>
        <end position="426"/>
    </location>
</feature>
<keyword evidence="9" id="KW-0812">Transmembrane</keyword>
<evidence type="ECO:0000313" key="13">
    <source>
        <dbReference type="EMBL" id="MFC3928414.1"/>
    </source>
</evidence>
<dbReference type="Pfam" id="PF00768">
    <property type="entry name" value="Peptidase_S11"/>
    <property type="match status" value="1"/>
</dbReference>
<keyword evidence="4" id="KW-0378">Hydrolase</keyword>
<name>A0ABV8CWA2_9STRE</name>
<accession>A0ABV8CWA2</accession>
<dbReference type="InterPro" id="IPR015294">
    <property type="entry name" value="Pen-bd_prot4_C_dom"/>
</dbReference>
<dbReference type="SUPFAM" id="SSF56601">
    <property type="entry name" value="beta-lactamase/transpeptidase-like"/>
    <property type="match status" value="1"/>
</dbReference>
<evidence type="ECO:0000256" key="3">
    <source>
        <dbReference type="ARBA" id="ARBA00022729"/>
    </source>
</evidence>
<dbReference type="Pfam" id="PF09211">
    <property type="entry name" value="DUF1958"/>
    <property type="match status" value="1"/>
</dbReference>
<reference evidence="14" key="1">
    <citation type="journal article" date="2019" name="Int. J. Syst. Evol. Microbiol.">
        <title>The Global Catalogue of Microorganisms (GCM) 10K type strain sequencing project: providing services to taxonomists for standard genome sequencing and annotation.</title>
        <authorList>
            <consortium name="The Broad Institute Genomics Platform"/>
            <consortium name="The Broad Institute Genome Sequencing Center for Infectious Disease"/>
            <person name="Wu L."/>
            <person name="Ma J."/>
        </authorList>
    </citation>
    <scope>NUCLEOTIDE SEQUENCE [LARGE SCALE GENOMIC DNA]</scope>
    <source>
        <strain evidence="14">CCUG 67170</strain>
    </source>
</reference>
<evidence type="ECO:0000256" key="10">
    <source>
        <dbReference type="SAM" id="SignalP"/>
    </source>
</evidence>
<evidence type="ECO:0000256" key="1">
    <source>
        <dbReference type="ARBA" id="ARBA00003217"/>
    </source>
</evidence>
<dbReference type="InterPro" id="IPR000871">
    <property type="entry name" value="Beta-lactam_class-A"/>
</dbReference>
<dbReference type="InterPro" id="IPR037091">
    <property type="entry name" value="Pen-bd_prot4_C_dom_sf"/>
</dbReference>
<dbReference type="EMBL" id="JBHRZV010000049">
    <property type="protein sequence ID" value="MFC3928414.1"/>
    <property type="molecule type" value="Genomic_DNA"/>
</dbReference>
<keyword evidence="6" id="KW-0573">Peptidoglycan synthesis</keyword>
<dbReference type="PANTHER" id="PTHR35333">
    <property type="entry name" value="BETA-LACTAMASE"/>
    <property type="match status" value="1"/>
</dbReference>
<dbReference type="RefSeq" id="WP_380426932.1">
    <property type="nucleotide sequence ID" value="NZ_JBHRZV010000049.1"/>
</dbReference>
<keyword evidence="9" id="KW-1133">Transmembrane helix</keyword>
<organism evidence="13 14">
    <name type="scientific">Streptococcus caprae</name>
    <dbReference type="NCBI Taxonomy" id="1640501"/>
    <lineage>
        <taxon>Bacteria</taxon>
        <taxon>Bacillati</taxon>
        <taxon>Bacillota</taxon>
        <taxon>Bacilli</taxon>
        <taxon>Lactobacillales</taxon>
        <taxon>Streptococcaceae</taxon>
        <taxon>Streptococcus</taxon>
    </lineage>
</organism>
<dbReference type="Gene3D" id="3.40.710.10">
    <property type="entry name" value="DD-peptidase/beta-lactamase superfamily"/>
    <property type="match status" value="1"/>
</dbReference>
<keyword evidence="9" id="KW-0472">Membrane</keyword>
<gene>
    <name evidence="13" type="ORF">ACFORF_07525</name>
</gene>
<feature type="signal peptide" evidence="10">
    <location>
        <begin position="1"/>
        <end position="22"/>
    </location>
</feature>
<keyword evidence="7" id="KW-0961">Cell wall biogenesis/degradation</keyword>
<keyword evidence="14" id="KW-1185">Reference proteome</keyword>
<feature type="chain" id="PRO_5047263878" evidence="10">
    <location>
        <begin position="23"/>
        <end position="441"/>
    </location>
</feature>
<evidence type="ECO:0000256" key="5">
    <source>
        <dbReference type="ARBA" id="ARBA00022960"/>
    </source>
</evidence>
<feature type="domain" description="Peptidase S11 D-alanyl-D-alanine carboxypeptidase A N-terminal" evidence="11">
    <location>
        <begin position="43"/>
        <end position="289"/>
    </location>
</feature>
<feature type="domain" description="Penicillin-binding protein 4 C-terminal" evidence="12">
    <location>
        <begin position="324"/>
        <end position="373"/>
    </location>
</feature>
<dbReference type="PANTHER" id="PTHR35333:SF4">
    <property type="entry name" value="SLR0121 PROTEIN"/>
    <property type="match status" value="1"/>
</dbReference>
<dbReference type="Gene3D" id="2.30.140.20">
    <property type="entry name" value="Penicillin-binding protein 4, C-terminal domain"/>
    <property type="match status" value="1"/>
</dbReference>
<evidence type="ECO:0000259" key="11">
    <source>
        <dbReference type="Pfam" id="PF00768"/>
    </source>
</evidence>
<comment type="function">
    <text evidence="1">Removes C-terminal D-alanyl residues from sugar-peptide cell wall precursors.</text>
</comment>
<dbReference type="Proteomes" id="UP001595807">
    <property type="component" value="Unassembled WGS sequence"/>
</dbReference>
<comment type="caution">
    <text evidence="13">The sequence shown here is derived from an EMBL/GenBank/DDBJ whole genome shotgun (WGS) entry which is preliminary data.</text>
</comment>
<protein>
    <submittedName>
        <fullName evidence="13">DUF1958 domain-containing protein</fullName>
    </submittedName>
</protein>
<dbReference type="InterPro" id="IPR015956">
    <property type="entry name" value="Peniciliin-bd_prot_C_sf"/>
</dbReference>
<dbReference type="SUPFAM" id="SSF69189">
    <property type="entry name" value="Penicillin-binding protein associated domain"/>
    <property type="match status" value="1"/>
</dbReference>
<evidence type="ECO:0000256" key="8">
    <source>
        <dbReference type="RuleBase" id="RU004016"/>
    </source>
</evidence>
<dbReference type="InterPro" id="IPR012338">
    <property type="entry name" value="Beta-lactam/transpept-like"/>
</dbReference>
<dbReference type="PRINTS" id="PR00725">
    <property type="entry name" value="DADACBPTASE1"/>
</dbReference>
<comment type="similarity">
    <text evidence="2 8">Belongs to the peptidase S11 family.</text>
</comment>
<evidence type="ECO:0000256" key="4">
    <source>
        <dbReference type="ARBA" id="ARBA00022801"/>
    </source>
</evidence>